<dbReference type="Proteomes" id="UP000007587">
    <property type="component" value="Chromosome"/>
</dbReference>
<sequence length="196" mass="21326">MGANALAECQRMSEEDLPGRLARNLRTLRETRGATQVQLAKLAGVPRATWAHLESGAANPTLSVLHRVAGALQVSLEELLARPKASARHYRRDSLPMKQRGAAFLRKLLPDPLPGMEFDRMELPPKARITGVPHTPGTREYLACESGTIALVASGERFILEVGDVVVFRGDQKHSYENPGVRTAVGYSVVLLAPSL</sequence>
<dbReference type="PANTHER" id="PTHR46797">
    <property type="entry name" value="HTH-TYPE TRANSCRIPTIONAL REGULATOR"/>
    <property type="match status" value="1"/>
</dbReference>
<dbReference type="InterPro" id="IPR014710">
    <property type="entry name" value="RmlC-like_jellyroll"/>
</dbReference>
<dbReference type="SUPFAM" id="SSF47413">
    <property type="entry name" value="lambda repressor-like DNA-binding domains"/>
    <property type="match status" value="1"/>
</dbReference>
<reference evidence="3 4" key="1">
    <citation type="journal article" date="2012" name="J. Bacteriol.">
        <title>Complete Genome Sequence of the Fruiting Myxobacterium Corallococcus coralloides DSM 2259.</title>
        <authorList>
            <person name="Huntley S."/>
            <person name="Zhang Y."/>
            <person name="Treuner-Lange A."/>
            <person name="Kneip S."/>
            <person name="Sensen C.W."/>
            <person name="Sogaard-Andersen L."/>
        </authorList>
    </citation>
    <scope>NUCLEOTIDE SEQUENCE [LARGE SCALE GENOMIC DNA]</scope>
    <source>
        <strain evidence="4">ATCC 25202 / DSM 2259 / NBRC 100086 / M2</strain>
    </source>
</reference>
<dbReference type="AlphaFoldDB" id="H8N2E4"/>
<feature type="domain" description="HTH cro/C1-type" evidence="2">
    <location>
        <begin position="25"/>
        <end position="79"/>
    </location>
</feature>
<dbReference type="EMBL" id="CP003389">
    <property type="protein sequence ID" value="AFE10818.1"/>
    <property type="molecule type" value="Genomic_DNA"/>
</dbReference>
<dbReference type="Gene3D" id="2.60.120.10">
    <property type="entry name" value="Jelly Rolls"/>
    <property type="match status" value="1"/>
</dbReference>
<evidence type="ECO:0000313" key="4">
    <source>
        <dbReference type="Proteomes" id="UP000007587"/>
    </source>
</evidence>
<gene>
    <name evidence="3" type="primary">ydcN</name>
    <name evidence="3" type="ordered locus">COCOR_06941</name>
</gene>
<dbReference type="Gene3D" id="1.10.260.40">
    <property type="entry name" value="lambda repressor-like DNA-binding domains"/>
    <property type="match status" value="1"/>
</dbReference>
<dbReference type="CDD" id="cd00093">
    <property type="entry name" value="HTH_XRE"/>
    <property type="match status" value="1"/>
</dbReference>
<dbReference type="Pfam" id="PF07883">
    <property type="entry name" value="Cupin_2"/>
    <property type="match status" value="1"/>
</dbReference>
<evidence type="ECO:0000313" key="3">
    <source>
        <dbReference type="EMBL" id="AFE10818.1"/>
    </source>
</evidence>
<dbReference type="GO" id="GO:0005829">
    <property type="term" value="C:cytosol"/>
    <property type="evidence" value="ECO:0007669"/>
    <property type="project" value="TreeGrafter"/>
</dbReference>
<dbReference type="InterPro" id="IPR013096">
    <property type="entry name" value="Cupin_2"/>
</dbReference>
<organism evidence="3 4">
    <name type="scientific">Corallococcus coralloides (strain ATCC 25202 / DSM 2259 / NBRC 100086 / M2)</name>
    <name type="common">Myxococcus coralloides</name>
    <dbReference type="NCBI Taxonomy" id="1144275"/>
    <lineage>
        <taxon>Bacteria</taxon>
        <taxon>Pseudomonadati</taxon>
        <taxon>Myxococcota</taxon>
        <taxon>Myxococcia</taxon>
        <taxon>Myxococcales</taxon>
        <taxon>Cystobacterineae</taxon>
        <taxon>Myxococcaceae</taxon>
        <taxon>Corallococcus</taxon>
    </lineage>
</organism>
<dbReference type="GO" id="GO:0003700">
    <property type="term" value="F:DNA-binding transcription factor activity"/>
    <property type="evidence" value="ECO:0007669"/>
    <property type="project" value="TreeGrafter"/>
</dbReference>
<dbReference type="InParanoid" id="H8N2E4"/>
<keyword evidence="4" id="KW-1185">Reference proteome</keyword>
<proteinExistence type="predicted"/>
<dbReference type="GO" id="GO:0003677">
    <property type="term" value="F:DNA binding"/>
    <property type="evidence" value="ECO:0007669"/>
    <property type="project" value="UniProtKB-KW"/>
</dbReference>
<keyword evidence="1 3" id="KW-0238">DNA-binding</keyword>
<dbReference type="eggNOG" id="COG1917">
    <property type="taxonomic scope" value="Bacteria"/>
</dbReference>
<dbReference type="PROSITE" id="PS50943">
    <property type="entry name" value="HTH_CROC1"/>
    <property type="match status" value="1"/>
</dbReference>
<dbReference type="HOGENOM" id="CLU_085376_5_1_7"/>
<dbReference type="Pfam" id="PF13560">
    <property type="entry name" value="HTH_31"/>
    <property type="match status" value="1"/>
</dbReference>
<dbReference type="STRING" id="1144275.COCOR_06941"/>
<evidence type="ECO:0000259" key="2">
    <source>
        <dbReference type="PROSITE" id="PS50943"/>
    </source>
</evidence>
<dbReference type="InterPro" id="IPR050807">
    <property type="entry name" value="TransReg_Diox_bact_type"/>
</dbReference>
<name>H8N2E4_CORCM</name>
<evidence type="ECO:0000256" key="1">
    <source>
        <dbReference type="ARBA" id="ARBA00023125"/>
    </source>
</evidence>
<protein>
    <submittedName>
        <fullName evidence="3">DNA-binding protein</fullName>
    </submittedName>
</protein>
<dbReference type="InterPro" id="IPR001387">
    <property type="entry name" value="Cro/C1-type_HTH"/>
</dbReference>
<dbReference type="PANTHER" id="PTHR46797:SF1">
    <property type="entry name" value="METHYLPHOSPHONATE SYNTHASE"/>
    <property type="match status" value="1"/>
</dbReference>
<dbReference type="CDD" id="cd02209">
    <property type="entry name" value="cupin_XRE_C"/>
    <property type="match status" value="1"/>
</dbReference>
<dbReference type="KEGG" id="ccx:COCOR_06941"/>
<dbReference type="eggNOG" id="COG1396">
    <property type="taxonomic scope" value="Bacteria"/>
</dbReference>
<reference evidence="4" key="2">
    <citation type="submission" date="2012-03" db="EMBL/GenBank/DDBJ databases">
        <title>Genome sequence of the fruiting myxobacterium Corallococcus coralloides DSM 2259.</title>
        <authorList>
            <person name="Huntley S."/>
            <person name="Zhang Y."/>
            <person name="Treuner-Lange A."/>
            <person name="Sensen C.W."/>
            <person name="Sogaard-Andersen L."/>
        </authorList>
    </citation>
    <scope>NUCLEOTIDE SEQUENCE [LARGE SCALE GENOMIC DNA]</scope>
    <source>
        <strain evidence="4">ATCC 25202 / DSM 2259 / NBRC 100086 / M2</strain>
    </source>
</reference>
<dbReference type="SMART" id="SM00530">
    <property type="entry name" value="HTH_XRE"/>
    <property type="match status" value="1"/>
</dbReference>
<dbReference type="InterPro" id="IPR010982">
    <property type="entry name" value="Lambda_DNA-bd_dom_sf"/>
</dbReference>
<dbReference type="SUPFAM" id="SSF51182">
    <property type="entry name" value="RmlC-like cupins"/>
    <property type="match status" value="1"/>
</dbReference>
<accession>H8N2E4</accession>
<dbReference type="InterPro" id="IPR011051">
    <property type="entry name" value="RmlC_Cupin_sf"/>
</dbReference>